<protein>
    <submittedName>
        <fullName evidence="11">Uncharacterized protein</fullName>
    </submittedName>
</protein>
<evidence type="ECO:0000256" key="8">
    <source>
        <dbReference type="ARBA" id="ARBA00023136"/>
    </source>
</evidence>
<dbReference type="PANTHER" id="PTHR12270:SF25">
    <property type="entry name" value="GLYCOSYLTRANSFERASE-LIKE PROTEIN LARGE"/>
    <property type="match status" value="1"/>
</dbReference>
<dbReference type="SUPFAM" id="SSF53448">
    <property type="entry name" value="Nucleotide-diphospho-sugar transferases"/>
    <property type="match status" value="2"/>
</dbReference>
<dbReference type="Gene3D" id="3.90.550.10">
    <property type="entry name" value="Spore Coat Polysaccharide Biosynthesis Protein SpsA, Chain A"/>
    <property type="match status" value="2"/>
</dbReference>
<comment type="subcellular location">
    <subcellularLocation>
        <location evidence="1">Golgi apparatus membrane</location>
        <topology evidence="1">Single-pass type II membrane protein</topology>
    </subcellularLocation>
</comment>
<dbReference type="OrthoDB" id="411524at2759"/>
<evidence type="ECO:0000256" key="2">
    <source>
        <dbReference type="ARBA" id="ARBA00022676"/>
    </source>
</evidence>
<dbReference type="EMBL" id="JAPWDV010000003">
    <property type="protein sequence ID" value="KAJ6216616.1"/>
    <property type="molecule type" value="Genomic_DNA"/>
</dbReference>
<keyword evidence="3" id="KW-0808">Transferase</keyword>
<organism evidence="11 12">
    <name type="scientific">Blomia tropicalis</name>
    <name type="common">Mite</name>
    <dbReference type="NCBI Taxonomy" id="40697"/>
    <lineage>
        <taxon>Eukaryota</taxon>
        <taxon>Metazoa</taxon>
        <taxon>Ecdysozoa</taxon>
        <taxon>Arthropoda</taxon>
        <taxon>Chelicerata</taxon>
        <taxon>Arachnida</taxon>
        <taxon>Acari</taxon>
        <taxon>Acariformes</taxon>
        <taxon>Sarcoptiformes</taxon>
        <taxon>Astigmata</taxon>
        <taxon>Glycyphagoidea</taxon>
        <taxon>Echimyopodidae</taxon>
        <taxon>Blomia</taxon>
    </lineage>
</organism>
<keyword evidence="7" id="KW-0333">Golgi apparatus</keyword>
<dbReference type="Pfam" id="PF13896">
    <property type="entry name" value="Glyco_transf_49"/>
    <property type="match status" value="2"/>
</dbReference>
<dbReference type="FunFam" id="3.90.550.10:FF:000229">
    <property type="entry name" value="Glycosyltransferase-like protein LARGE"/>
    <property type="match status" value="1"/>
</dbReference>
<dbReference type="PANTHER" id="PTHR12270">
    <property type="entry name" value="GLYCOSYLTRANSFERASE-RELATED"/>
    <property type="match status" value="1"/>
</dbReference>
<evidence type="ECO:0000256" key="7">
    <source>
        <dbReference type="ARBA" id="ARBA00023034"/>
    </source>
</evidence>
<dbReference type="InterPro" id="IPR002495">
    <property type="entry name" value="Glyco_trans_8"/>
</dbReference>
<dbReference type="OMA" id="EPYEVSW"/>
<evidence type="ECO:0000313" key="11">
    <source>
        <dbReference type="EMBL" id="KAJ6216616.1"/>
    </source>
</evidence>
<dbReference type="CDD" id="cd06431">
    <property type="entry name" value="GT8_LARGE_C"/>
    <property type="match status" value="1"/>
</dbReference>
<feature type="transmembrane region" description="Helical" evidence="10">
    <location>
        <begin position="20"/>
        <end position="38"/>
    </location>
</feature>
<evidence type="ECO:0000256" key="4">
    <source>
        <dbReference type="ARBA" id="ARBA00022692"/>
    </source>
</evidence>
<dbReference type="AlphaFoldDB" id="A0A9Q0M0C2"/>
<keyword evidence="12" id="KW-1185">Reference proteome</keyword>
<keyword evidence="9" id="KW-0325">Glycoprotein</keyword>
<keyword evidence="2" id="KW-0328">Glycosyltransferase</keyword>
<dbReference type="GO" id="GO:0035269">
    <property type="term" value="P:protein O-linked glycosylation via mannose"/>
    <property type="evidence" value="ECO:0007669"/>
    <property type="project" value="TreeGrafter"/>
</dbReference>
<evidence type="ECO:0000256" key="6">
    <source>
        <dbReference type="ARBA" id="ARBA00022989"/>
    </source>
</evidence>
<keyword evidence="8 10" id="KW-0472">Membrane</keyword>
<evidence type="ECO:0000313" key="12">
    <source>
        <dbReference type="Proteomes" id="UP001142055"/>
    </source>
</evidence>
<dbReference type="GO" id="GO:0042285">
    <property type="term" value="F:xylosyltransferase activity"/>
    <property type="evidence" value="ECO:0007669"/>
    <property type="project" value="UniProtKB-ARBA"/>
</dbReference>
<evidence type="ECO:0000256" key="1">
    <source>
        <dbReference type="ARBA" id="ARBA00004323"/>
    </source>
</evidence>
<evidence type="ECO:0000256" key="3">
    <source>
        <dbReference type="ARBA" id="ARBA00022679"/>
    </source>
</evidence>
<evidence type="ECO:0000256" key="5">
    <source>
        <dbReference type="ARBA" id="ARBA00022968"/>
    </source>
</evidence>
<comment type="caution">
    <text evidence="11">The sequence shown here is derived from an EMBL/GenBank/DDBJ whole genome shotgun (WGS) entry which is preliminary data.</text>
</comment>
<evidence type="ECO:0000256" key="10">
    <source>
        <dbReference type="SAM" id="Phobius"/>
    </source>
</evidence>
<gene>
    <name evidence="11" type="ORF">RDWZM_007773</name>
</gene>
<proteinExistence type="predicted"/>
<dbReference type="InterPro" id="IPR029044">
    <property type="entry name" value="Nucleotide-diphossugar_trans"/>
</dbReference>
<dbReference type="Pfam" id="PF01501">
    <property type="entry name" value="Glyco_transf_8"/>
    <property type="match status" value="1"/>
</dbReference>
<keyword evidence="5" id="KW-0735">Signal-anchor</keyword>
<dbReference type="GO" id="GO:0000139">
    <property type="term" value="C:Golgi membrane"/>
    <property type="evidence" value="ECO:0007669"/>
    <property type="project" value="UniProtKB-SubCell"/>
</dbReference>
<sequence>MAIKHRLHASSRGSNRLKLWTLVLLCALPTSFFLYNNLLKQPNERSRSLSSGEFYKRHRLLASNNNGENLLAFTDREMKLADRVKEVEQQNLFLKRQLSISRQRLVNFITETRHKEQEQKDFKKSSNESIPESNLSNNCSNNFKIESSSLHIVPKCEIIQVAIVCAGYNSSRSVVTLIKSILFYRKNPLHFHFIVDRTSQLILHTLFRTWSVPELMVSFYLTDTLQSDVNWIPNKHYSGIYGLMKLILPKVLSEQMDKVIVLDTDITFATDITELWKLFDKMTHESIGLVENQSDWYLGKLWKNHRPWPALGRGYNTGVMLLRLRMLRDFSWSAIWKMVAEKELLSMLSTSLADQDIFNAVIKQYPYIIYTLPCQWNVQLSDNTLSDSLCYTDVQDLKIIHWNSPKKLNVKNKHLEFFRNLYLTFLEYDGNLLRRELIGCVNISNHIRSQSSVTSTTTMTTSFASSSNDDDDERCYDFNHAQSIEHRTHLYYIDYQYEPSPDGNDVTLVAQLSMDRLQMVEALCEQWEGPISLAMYMSDSEVQQFLGYAQSSSILSERTNIGYHIVYRDGSFYPINHLRNVALKQVNTPYVFLSDIDFLPMSGLYEYLKRSVSQVGSNGQLIRKALVVPAFETLLYRIPFPKNKAELLNMLNYGTLFTFRYHVWPQGHAPSNFAKWRTATTPYRIKWEPDFEPYIVVRRDVVQYDTRFVGFGWNKVSHIMQLYAQGYEFIVLPNAFIIHMPHAPSFDIAKYRSSRTYRKCLQTLKRKFIGELSQRYGIVFNEMDHFTVIKNQQQQPLPQQQSQSHLLMTKTA</sequence>
<dbReference type="GO" id="GO:0015020">
    <property type="term" value="F:glucuronosyltransferase activity"/>
    <property type="evidence" value="ECO:0007669"/>
    <property type="project" value="TreeGrafter"/>
</dbReference>
<evidence type="ECO:0000256" key="9">
    <source>
        <dbReference type="ARBA" id="ARBA00023180"/>
    </source>
</evidence>
<name>A0A9Q0M0C2_BLOTA</name>
<keyword evidence="4 10" id="KW-0812">Transmembrane</keyword>
<dbReference type="FunFam" id="3.90.550.10:FF:000016">
    <property type="entry name" value="LARGE xylosyl- and glucuronyltransferase 2"/>
    <property type="match status" value="1"/>
</dbReference>
<dbReference type="InterPro" id="IPR051292">
    <property type="entry name" value="Xyl/GlcA_transferase"/>
</dbReference>
<accession>A0A9Q0M0C2</accession>
<dbReference type="Proteomes" id="UP001142055">
    <property type="component" value="Chromosome 3"/>
</dbReference>
<reference evidence="11" key="1">
    <citation type="submission" date="2022-12" db="EMBL/GenBank/DDBJ databases">
        <title>Genome assemblies of Blomia tropicalis.</title>
        <authorList>
            <person name="Cui Y."/>
        </authorList>
    </citation>
    <scope>NUCLEOTIDE SEQUENCE</scope>
    <source>
        <tissue evidence="11">Adult mites</tissue>
    </source>
</reference>
<keyword evidence="6 10" id="KW-1133">Transmembrane helix</keyword>